<dbReference type="AlphaFoldDB" id="A0A2R7UB44"/>
<proteinExistence type="predicted"/>
<sequence length="98" mass="10522">MRPVRANKVKCRPPINEADSNMARREFQHFEAVSAMVPVEGGGYTAAIAVKALGMGGAPRFHKILDGQVFKGAVAADEAATAELQRLQGVSEEGELIW</sequence>
<protein>
    <submittedName>
        <fullName evidence="1">Uncharacterized protein</fullName>
    </submittedName>
</protein>
<dbReference type="EMBL" id="QANO01000183">
    <property type="protein sequence ID" value="PTU49408.1"/>
    <property type="molecule type" value="Genomic_DNA"/>
</dbReference>
<organism evidence="1 2">
    <name type="scientific">Pseudomonas plecoglossicida</name>
    <dbReference type="NCBI Taxonomy" id="70775"/>
    <lineage>
        <taxon>Bacteria</taxon>
        <taxon>Pseudomonadati</taxon>
        <taxon>Pseudomonadota</taxon>
        <taxon>Gammaproteobacteria</taxon>
        <taxon>Pseudomonadales</taxon>
        <taxon>Pseudomonadaceae</taxon>
        <taxon>Pseudomonas</taxon>
    </lineage>
</organism>
<accession>A0A2R7UB44</accession>
<dbReference type="RefSeq" id="WP_046614825.1">
    <property type="nucleotide sequence ID" value="NZ_QANO01000183.1"/>
</dbReference>
<dbReference type="Proteomes" id="UP000244874">
    <property type="component" value="Unassembled WGS sequence"/>
</dbReference>
<name>A0A2R7UB44_PSEDL</name>
<evidence type="ECO:0000313" key="1">
    <source>
        <dbReference type="EMBL" id="PTU49408.1"/>
    </source>
</evidence>
<reference evidence="1 2" key="1">
    <citation type="submission" date="2018-04" db="EMBL/GenBank/DDBJ databases">
        <authorList>
            <person name="Go L.Y."/>
            <person name="Mitchell J.A."/>
        </authorList>
    </citation>
    <scope>NUCLEOTIDE SEQUENCE [LARGE SCALE GENOMIC DNA]</scope>
    <source>
        <strain evidence="1 2">KCJK7865</strain>
    </source>
</reference>
<comment type="caution">
    <text evidence="1">The sequence shown here is derived from an EMBL/GenBank/DDBJ whole genome shotgun (WGS) entry which is preliminary data.</text>
</comment>
<gene>
    <name evidence="1" type="ORF">DBB42_25565</name>
</gene>
<evidence type="ECO:0000313" key="2">
    <source>
        <dbReference type="Proteomes" id="UP000244874"/>
    </source>
</evidence>